<evidence type="ECO:0000256" key="1">
    <source>
        <dbReference type="SAM" id="Phobius"/>
    </source>
</evidence>
<proteinExistence type="predicted"/>
<keyword evidence="1" id="KW-0472">Membrane</keyword>
<protein>
    <submittedName>
        <fullName evidence="2">Uncharacterized protein</fullName>
    </submittedName>
</protein>
<evidence type="ECO:0000313" key="2">
    <source>
        <dbReference type="EMBL" id="KIM54941.1"/>
    </source>
</evidence>
<accession>A0A0C3DFS4</accession>
<gene>
    <name evidence="2" type="ORF">SCLCIDRAFT_334864</name>
</gene>
<dbReference type="InParanoid" id="A0A0C3DFS4"/>
<dbReference type="Proteomes" id="UP000053989">
    <property type="component" value="Unassembled WGS sequence"/>
</dbReference>
<reference evidence="3" key="2">
    <citation type="submission" date="2015-01" db="EMBL/GenBank/DDBJ databases">
        <title>Evolutionary Origins and Diversification of the Mycorrhizal Mutualists.</title>
        <authorList>
            <consortium name="DOE Joint Genome Institute"/>
            <consortium name="Mycorrhizal Genomics Consortium"/>
            <person name="Kohler A."/>
            <person name="Kuo A."/>
            <person name="Nagy L.G."/>
            <person name="Floudas D."/>
            <person name="Copeland A."/>
            <person name="Barry K.W."/>
            <person name="Cichocki N."/>
            <person name="Veneault-Fourrey C."/>
            <person name="LaButti K."/>
            <person name="Lindquist E.A."/>
            <person name="Lipzen A."/>
            <person name="Lundell T."/>
            <person name="Morin E."/>
            <person name="Murat C."/>
            <person name="Riley R."/>
            <person name="Ohm R."/>
            <person name="Sun H."/>
            <person name="Tunlid A."/>
            <person name="Henrissat B."/>
            <person name="Grigoriev I.V."/>
            <person name="Hibbett D.S."/>
            <person name="Martin F."/>
        </authorList>
    </citation>
    <scope>NUCLEOTIDE SEQUENCE [LARGE SCALE GENOMIC DNA]</scope>
    <source>
        <strain evidence="3">Foug A</strain>
    </source>
</reference>
<dbReference type="EMBL" id="KN822144">
    <property type="protein sequence ID" value="KIM54941.1"/>
    <property type="molecule type" value="Genomic_DNA"/>
</dbReference>
<organism evidence="2 3">
    <name type="scientific">Scleroderma citrinum Foug A</name>
    <dbReference type="NCBI Taxonomy" id="1036808"/>
    <lineage>
        <taxon>Eukaryota</taxon>
        <taxon>Fungi</taxon>
        <taxon>Dikarya</taxon>
        <taxon>Basidiomycota</taxon>
        <taxon>Agaricomycotina</taxon>
        <taxon>Agaricomycetes</taxon>
        <taxon>Agaricomycetidae</taxon>
        <taxon>Boletales</taxon>
        <taxon>Sclerodermatineae</taxon>
        <taxon>Sclerodermataceae</taxon>
        <taxon>Scleroderma</taxon>
    </lineage>
</organism>
<sequence length="240" mass="26722">MSASDRTRLDRRSVFVCVAVAGPRFGGSPFVLVLLLLDVRSRTSGHWDGCQCQMSWTWSSCGHGTVDDGRGEVDKASHWAAWDAENRGILIGADGEPEQRDGRTPSVHQPACNVFPVRHEDQRVSRPLLVLCPESLRLRYTHLFRDASNFVALLYRITSKTALYVFVDLRFDSKTTKTKMIFQNPLYPNLISCESTTSKIRPAPCSSISLRISVCRASDPVIRPRLGDAPLSYAVCRGPP</sequence>
<feature type="transmembrane region" description="Helical" evidence="1">
    <location>
        <begin position="12"/>
        <end position="37"/>
    </location>
</feature>
<dbReference type="HOGENOM" id="CLU_1156968_0_0_1"/>
<keyword evidence="3" id="KW-1185">Reference proteome</keyword>
<reference evidence="2 3" key="1">
    <citation type="submission" date="2014-04" db="EMBL/GenBank/DDBJ databases">
        <authorList>
            <consortium name="DOE Joint Genome Institute"/>
            <person name="Kuo A."/>
            <person name="Kohler A."/>
            <person name="Nagy L.G."/>
            <person name="Floudas D."/>
            <person name="Copeland A."/>
            <person name="Barry K.W."/>
            <person name="Cichocki N."/>
            <person name="Veneault-Fourrey C."/>
            <person name="LaButti K."/>
            <person name="Lindquist E.A."/>
            <person name="Lipzen A."/>
            <person name="Lundell T."/>
            <person name="Morin E."/>
            <person name="Murat C."/>
            <person name="Sun H."/>
            <person name="Tunlid A."/>
            <person name="Henrissat B."/>
            <person name="Grigoriev I.V."/>
            <person name="Hibbett D.S."/>
            <person name="Martin F."/>
            <person name="Nordberg H.P."/>
            <person name="Cantor M.N."/>
            <person name="Hua S.X."/>
        </authorList>
    </citation>
    <scope>NUCLEOTIDE SEQUENCE [LARGE SCALE GENOMIC DNA]</scope>
    <source>
        <strain evidence="2 3">Foug A</strain>
    </source>
</reference>
<dbReference type="AlphaFoldDB" id="A0A0C3DFS4"/>
<keyword evidence="1" id="KW-0812">Transmembrane</keyword>
<keyword evidence="1" id="KW-1133">Transmembrane helix</keyword>
<name>A0A0C3DFS4_9AGAM</name>
<evidence type="ECO:0000313" key="3">
    <source>
        <dbReference type="Proteomes" id="UP000053989"/>
    </source>
</evidence>